<accession>G0TY09</accession>
<keyword evidence="2" id="KW-0472">Membrane</keyword>
<keyword evidence="2" id="KW-1133">Transmembrane helix</keyword>
<feature type="compositionally biased region" description="Basic and acidic residues" evidence="1">
    <location>
        <begin position="1"/>
        <end position="11"/>
    </location>
</feature>
<feature type="transmembrane region" description="Helical" evidence="2">
    <location>
        <begin position="42"/>
        <end position="58"/>
    </location>
</feature>
<feature type="transmembrane region" description="Helical" evidence="2">
    <location>
        <begin position="78"/>
        <end position="98"/>
    </location>
</feature>
<organism evidence="3">
    <name type="scientific">Trypanosoma vivax (strain Y486)</name>
    <dbReference type="NCBI Taxonomy" id="1055687"/>
    <lineage>
        <taxon>Eukaryota</taxon>
        <taxon>Discoba</taxon>
        <taxon>Euglenozoa</taxon>
        <taxon>Kinetoplastea</taxon>
        <taxon>Metakinetoplastina</taxon>
        <taxon>Trypanosomatida</taxon>
        <taxon>Trypanosomatidae</taxon>
        <taxon>Trypanosoma</taxon>
        <taxon>Duttonella</taxon>
    </lineage>
</organism>
<name>G0TY09_TRYVY</name>
<dbReference type="EMBL" id="HE573023">
    <property type="protein sequence ID" value="CCC48854.1"/>
    <property type="molecule type" value="Genomic_DNA"/>
</dbReference>
<sequence length="123" mass="14812">MGRITTEEDNNKMVMKQSKTKKQLRWERYKQRRYQSKRDTRLESSSFVVIIAVVVLPLTVSKEKKRKRKKKKKKKNPFLLFFFLFCICLLLLLFLHSLPLRHHFRHFQLVLSLAALLRSPSSH</sequence>
<dbReference type="AlphaFoldDB" id="G0TY09"/>
<evidence type="ECO:0000313" key="3">
    <source>
        <dbReference type="EMBL" id="CCC48854.1"/>
    </source>
</evidence>
<evidence type="ECO:0000256" key="1">
    <source>
        <dbReference type="SAM" id="MobiDB-lite"/>
    </source>
</evidence>
<keyword evidence="2" id="KW-0812">Transmembrane</keyword>
<evidence type="ECO:0000256" key="2">
    <source>
        <dbReference type="SAM" id="Phobius"/>
    </source>
</evidence>
<feature type="region of interest" description="Disordered" evidence="1">
    <location>
        <begin position="1"/>
        <end position="21"/>
    </location>
</feature>
<gene>
    <name evidence="3" type="ORF">TVY486_0701910</name>
</gene>
<reference evidence="3" key="1">
    <citation type="journal article" date="2012" name="Proc. Natl. Acad. Sci. U.S.A.">
        <title>Antigenic diversity is generated by distinct evolutionary mechanisms in African trypanosome species.</title>
        <authorList>
            <person name="Jackson A.P."/>
            <person name="Berry A."/>
            <person name="Aslett M."/>
            <person name="Allison H.C."/>
            <person name="Burton P."/>
            <person name="Vavrova-Anderson J."/>
            <person name="Brown R."/>
            <person name="Browne H."/>
            <person name="Corton N."/>
            <person name="Hauser H."/>
            <person name="Gamble J."/>
            <person name="Gilderthorp R."/>
            <person name="Marcello L."/>
            <person name="McQuillan J."/>
            <person name="Otto T.D."/>
            <person name="Quail M.A."/>
            <person name="Sanders M.J."/>
            <person name="van Tonder A."/>
            <person name="Ginger M.L."/>
            <person name="Field M.C."/>
            <person name="Barry J.D."/>
            <person name="Hertz-Fowler C."/>
            <person name="Berriman M."/>
        </authorList>
    </citation>
    <scope>NUCLEOTIDE SEQUENCE</scope>
    <source>
        <strain evidence="3">Y486</strain>
    </source>
</reference>
<proteinExistence type="predicted"/>
<protein>
    <submittedName>
        <fullName evidence="3">Uncharacterized protein</fullName>
    </submittedName>
</protein>